<dbReference type="InterPro" id="IPR000182">
    <property type="entry name" value="GNAT_dom"/>
</dbReference>
<dbReference type="RefSeq" id="WP_061996957.1">
    <property type="nucleotide sequence ID" value="NZ_CP015345.1"/>
</dbReference>
<dbReference type="AlphaFoldDB" id="A0AAW7Z1U7"/>
<accession>A0AAW7Z1U7</accession>
<dbReference type="EMBL" id="JAUOQI010000007">
    <property type="protein sequence ID" value="MDO6577987.1"/>
    <property type="molecule type" value="Genomic_DNA"/>
</dbReference>
<dbReference type="InterPro" id="IPR051531">
    <property type="entry name" value="N-acetyltransferase"/>
</dbReference>
<dbReference type="PANTHER" id="PTHR43792">
    <property type="entry name" value="GNAT FAMILY, PUTATIVE (AFU_ORTHOLOGUE AFUA_3G00765)-RELATED-RELATED"/>
    <property type="match status" value="1"/>
</dbReference>
<comment type="caution">
    <text evidence="5">The sequence shown here is derived from an EMBL/GenBank/DDBJ whole genome shotgun (WGS) entry which is preliminary data.</text>
</comment>
<dbReference type="Gene3D" id="3.40.630.30">
    <property type="match status" value="1"/>
</dbReference>
<dbReference type="PANTHER" id="PTHR43792:SF8">
    <property type="entry name" value="[RIBOSOMAL PROTEIN US5]-ALANINE N-ACETYLTRANSFERASE"/>
    <property type="match status" value="1"/>
</dbReference>
<organism evidence="5 6">
    <name type="scientific">Alteromonas stellipolaris</name>
    <dbReference type="NCBI Taxonomy" id="233316"/>
    <lineage>
        <taxon>Bacteria</taxon>
        <taxon>Pseudomonadati</taxon>
        <taxon>Pseudomonadota</taxon>
        <taxon>Gammaproteobacteria</taxon>
        <taxon>Alteromonadales</taxon>
        <taxon>Alteromonadaceae</taxon>
        <taxon>Alteromonas/Salinimonas group</taxon>
        <taxon>Alteromonas</taxon>
    </lineage>
</organism>
<reference evidence="5" key="1">
    <citation type="submission" date="2023-07" db="EMBL/GenBank/DDBJ databases">
        <title>Genome content predicts the carbon catabolic preferences of heterotrophic bacteria.</title>
        <authorList>
            <person name="Gralka M."/>
        </authorList>
    </citation>
    <scope>NUCLEOTIDE SEQUENCE</scope>
    <source>
        <strain evidence="5">F2M12</strain>
    </source>
</reference>
<dbReference type="GO" id="GO:0016747">
    <property type="term" value="F:acyltransferase activity, transferring groups other than amino-acyl groups"/>
    <property type="evidence" value="ECO:0007669"/>
    <property type="project" value="InterPro"/>
</dbReference>
<sequence>MVILRDFDNSDIDRLVHILNDEVVTEFLSTKIPYPYTSADAAWWVNEGSQSGIIKAISYDDVLVGCIGVNRGQFEYERSGEIGYWLDKQYWRKGITAEAIRQMTDFVFAHTNIVRIFGAVFAGNHASMQLLLKSGFNEEAILKKAIYKNGRFYDKHVFAKLLISEPSPIEQA</sequence>
<gene>
    <name evidence="5" type="ORF">Q4527_11315</name>
</gene>
<proteinExistence type="inferred from homology"/>
<dbReference type="PROSITE" id="PS51186">
    <property type="entry name" value="GNAT"/>
    <property type="match status" value="1"/>
</dbReference>
<dbReference type="EC" id="2.-.-.-" evidence="5"/>
<dbReference type="Pfam" id="PF13302">
    <property type="entry name" value="Acetyltransf_3"/>
    <property type="match status" value="1"/>
</dbReference>
<dbReference type="SUPFAM" id="SSF55729">
    <property type="entry name" value="Acyl-CoA N-acyltransferases (Nat)"/>
    <property type="match status" value="1"/>
</dbReference>
<evidence type="ECO:0000313" key="6">
    <source>
        <dbReference type="Proteomes" id="UP001170717"/>
    </source>
</evidence>
<name>A0AAW7Z1U7_9ALTE</name>
<evidence type="ECO:0000256" key="1">
    <source>
        <dbReference type="ARBA" id="ARBA00022679"/>
    </source>
</evidence>
<keyword evidence="2" id="KW-0012">Acyltransferase</keyword>
<keyword evidence="1 5" id="KW-0808">Transferase</keyword>
<evidence type="ECO:0000313" key="5">
    <source>
        <dbReference type="EMBL" id="MDO6577987.1"/>
    </source>
</evidence>
<comment type="similarity">
    <text evidence="3">Belongs to the acetyltransferase family. RimJ subfamily.</text>
</comment>
<protein>
    <submittedName>
        <fullName evidence="5">GNAT family protein</fullName>
        <ecNumber evidence="5">2.-.-.-</ecNumber>
    </submittedName>
</protein>
<evidence type="ECO:0000259" key="4">
    <source>
        <dbReference type="PROSITE" id="PS51186"/>
    </source>
</evidence>
<evidence type="ECO:0000256" key="3">
    <source>
        <dbReference type="ARBA" id="ARBA00038502"/>
    </source>
</evidence>
<dbReference type="InterPro" id="IPR016181">
    <property type="entry name" value="Acyl_CoA_acyltransferase"/>
</dbReference>
<dbReference type="Proteomes" id="UP001170717">
    <property type="component" value="Unassembled WGS sequence"/>
</dbReference>
<evidence type="ECO:0000256" key="2">
    <source>
        <dbReference type="ARBA" id="ARBA00023315"/>
    </source>
</evidence>
<feature type="domain" description="N-acetyltransferase" evidence="4">
    <location>
        <begin position="2"/>
        <end position="164"/>
    </location>
</feature>